<proteinExistence type="predicted"/>
<accession>A0A4Y2LCT3</accession>
<organism evidence="1 2">
    <name type="scientific">Araneus ventricosus</name>
    <name type="common">Orbweaver spider</name>
    <name type="synonym">Epeira ventricosa</name>
    <dbReference type="NCBI Taxonomy" id="182803"/>
    <lineage>
        <taxon>Eukaryota</taxon>
        <taxon>Metazoa</taxon>
        <taxon>Ecdysozoa</taxon>
        <taxon>Arthropoda</taxon>
        <taxon>Chelicerata</taxon>
        <taxon>Arachnida</taxon>
        <taxon>Araneae</taxon>
        <taxon>Araneomorphae</taxon>
        <taxon>Entelegynae</taxon>
        <taxon>Araneoidea</taxon>
        <taxon>Araneidae</taxon>
        <taxon>Araneus</taxon>
    </lineage>
</organism>
<name>A0A4Y2LCT3_ARAVE</name>
<dbReference type="AlphaFoldDB" id="A0A4Y2LCT3"/>
<sequence length="86" mass="9539">MFPKDIDPLAFATYRRSSARHIVRTAMGIPAPSETDEQMLQLSEDHKDPDDVEETGNLLTLSLNDVITWVDEWVAGAPGRKGTSPE</sequence>
<gene>
    <name evidence="1" type="ORF">AVEN_44612_1</name>
</gene>
<dbReference type="Proteomes" id="UP000499080">
    <property type="component" value="Unassembled WGS sequence"/>
</dbReference>
<comment type="caution">
    <text evidence="1">The sequence shown here is derived from an EMBL/GenBank/DDBJ whole genome shotgun (WGS) entry which is preliminary data.</text>
</comment>
<evidence type="ECO:0000313" key="2">
    <source>
        <dbReference type="Proteomes" id="UP000499080"/>
    </source>
</evidence>
<keyword evidence="2" id="KW-1185">Reference proteome</keyword>
<protein>
    <submittedName>
        <fullName evidence="1">Uncharacterized protein</fullName>
    </submittedName>
</protein>
<evidence type="ECO:0000313" key="1">
    <source>
        <dbReference type="EMBL" id="GBN12392.1"/>
    </source>
</evidence>
<reference evidence="1 2" key="1">
    <citation type="journal article" date="2019" name="Sci. Rep.">
        <title>Orb-weaving spider Araneus ventricosus genome elucidates the spidroin gene catalogue.</title>
        <authorList>
            <person name="Kono N."/>
            <person name="Nakamura H."/>
            <person name="Ohtoshi R."/>
            <person name="Moran D.A.P."/>
            <person name="Shinohara A."/>
            <person name="Yoshida Y."/>
            <person name="Fujiwara M."/>
            <person name="Mori M."/>
            <person name="Tomita M."/>
            <person name="Arakawa K."/>
        </authorList>
    </citation>
    <scope>NUCLEOTIDE SEQUENCE [LARGE SCALE GENOMIC DNA]</scope>
</reference>
<dbReference type="EMBL" id="BGPR01005677">
    <property type="protein sequence ID" value="GBN12392.1"/>
    <property type="molecule type" value="Genomic_DNA"/>
</dbReference>